<dbReference type="EMBL" id="JANBPU010000033">
    <property type="protein sequence ID" value="KAJ1919075.1"/>
    <property type="molecule type" value="Genomic_DNA"/>
</dbReference>
<feature type="region of interest" description="Disordered" evidence="1">
    <location>
        <begin position="261"/>
        <end position="282"/>
    </location>
</feature>
<reference evidence="2" key="1">
    <citation type="submission" date="2022-07" db="EMBL/GenBank/DDBJ databases">
        <title>Phylogenomic reconstructions and comparative analyses of Kickxellomycotina fungi.</title>
        <authorList>
            <person name="Reynolds N.K."/>
            <person name="Stajich J.E."/>
            <person name="Barry K."/>
            <person name="Grigoriev I.V."/>
            <person name="Crous P."/>
            <person name="Smith M.E."/>
        </authorList>
    </citation>
    <scope>NUCLEOTIDE SEQUENCE</scope>
    <source>
        <strain evidence="2">NBRC 100468</strain>
    </source>
</reference>
<keyword evidence="3" id="KW-1185">Reference proteome</keyword>
<feature type="compositionally biased region" description="Low complexity" evidence="1">
    <location>
        <begin position="323"/>
        <end position="352"/>
    </location>
</feature>
<dbReference type="Proteomes" id="UP001150538">
    <property type="component" value="Unassembled WGS sequence"/>
</dbReference>
<evidence type="ECO:0000313" key="3">
    <source>
        <dbReference type="Proteomes" id="UP001150538"/>
    </source>
</evidence>
<feature type="compositionally biased region" description="Polar residues" evidence="1">
    <location>
        <begin position="264"/>
        <end position="274"/>
    </location>
</feature>
<feature type="compositionally biased region" description="Low complexity" evidence="1">
    <location>
        <begin position="1"/>
        <end position="18"/>
    </location>
</feature>
<evidence type="ECO:0000313" key="2">
    <source>
        <dbReference type="EMBL" id="KAJ1919075.1"/>
    </source>
</evidence>
<feature type="compositionally biased region" description="Polar residues" evidence="1">
    <location>
        <begin position="378"/>
        <end position="395"/>
    </location>
</feature>
<feature type="region of interest" description="Disordered" evidence="1">
    <location>
        <begin position="1"/>
        <end position="23"/>
    </location>
</feature>
<protein>
    <submittedName>
        <fullName evidence="2">Uncharacterized protein</fullName>
    </submittedName>
</protein>
<comment type="caution">
    <text evidence="2">The sequence shown here is derived from an EMBL/GenBank/DDBJ whole genome shotgun (WGS) entry which is preliminary data.</text>
</comment>
<organism evidence="2 3">
    <name type="scientific">Mycoemilia scoparia</name>
    <dbReference type="NCBI Taxonomy" id="417184"/>
    <lineage>
        <taxon>Eukaryota</taxon>
        <taxon>Fungi</taxon>
        <taxon>Fungi incertae sedis</taxon>
        <taxon>Zoopagomycota</taxon>
        <taxon>Kickxellomycotina</taxon>
        <taxon>Kickxellomycetes</taxon>
        <taxon>Kickxellales</taxon>
        <taxon>Kickxellaceae</taxon>
        <taxon>Mycoemilia</taxon>
    </lineage>
</organism>
<gene>
    <name evidence="2" type="ORF">H4219_002230</name>
</gene>
<accession>A0A9W7ZY61</accession>
<feature type="region of interest" description="Disordered" evidence="1">
    <location>
        <begin position="302"/>
        <end position="425"/>
    </location>
</feature>
<proteinExistence type="predicted"/>
<feature type="compositionally biased region" description="Basic residues" evidence="1">
    <location>
        <begin position="353"/>
        <end position="365"/>
    </location>
</feature>
<name>A0A9W7ZY61_9FUNG</name>
<dbReference type="AlphaFoldDB" id="A0A9W7ZY61"/>
<feature type="region of interest" description="Disordered" evidence="1">
    <location>
        <begin position="44"/>
        <end position="143"/>
    </location>
</feature>
<evidence type="ECO:0000256" key="1">
    <source>
        <dbReference type="SAM" id="MobiDB-lite"/>
    </source>
</evidence>
<sequence length="496" mass="52837">MTDANSHSSPSSTSSKTSMLKPWRSSFIKRASSKFVSSRISAAFGRSTPTHTPPAAPVSNTSAYTDAQKRTAIQAASSSPSAFRGGDQDQAPRTSDSKTTHIGTTSMSHMPIAREPSLPSSRTSMAAGRFGHKSRPSTDENVSWAPLQSLDSRLSTIDETLSGTKTKGKNKRNAIIQNRTPLVELDSNALDGGYRISLDQHFQIPTVAQTASPAMMLNQSDTFVDGGNNPFNTAVGNDAPPVATAASPAARSRLLRRPPINSVAWGSSGTTSTLIGPRPPRERAMSVVGSVSGIMNGTRKSENLSMVISGPVRRNTLRDRNLSSSTSTTQKSSSTSKTTATTSTASISSASSPHRRNSVLARHRASSPYARSKRISMSLRSPTFNPVTMPQTSEGGHNHPSAPENVFENKPNNNMSPSRPPRNRTNGVYGNCAGMMDVDDLGGQSDMDEDEDALSLSEFASQLPISQEMMAGNGTHSQASRNRISLMAVSPTFENH</sequence>